<feature type="domain" description="FHA" evidence="2">
    <location>
        <begin position="42"/>
        <end position="94"/>
    </location>
</feature>
<dbReference type="SUPFAM" id="SSF52540">
    <property type="entry name" value="P-loop containing nucleoside triphosphate hydrolases"/>
    <property type="match status" value="1"/>
</dbReference>
<dbReference type="InterPro" id="IPR041679">
    <property type="entry name" value="DNA2/NAM7-like_C"/>
</dbReference>
<dbReference type="InterPro" id="IPR000253">
    <property type="entry name" value="FHA_dom"/>
</dbReference>
<dbReference type="Pfam" id="PF13087">
    <property type="entry name" value="AAA_12"/>
    <property type="match status" value="1"/>
</dbReference>
<dbReference type="VEuPathDB" id="VectorBase:AFAF005166"/>
<dbReference type="InterPro" id="IPR045055">
    <property type="entry name" value="DNA2/NAM7-like"/>
</dbReference>
<dbReference type="GO" id="GO:0005524">
    <property type="term" value="F:ATP binding"/>
    <property type="evidence" value="ECO:0007669"/>
    <property type="project" value="UniProtKB-KW"/>
</dbReference>
<dbReference type="InterPro" id="IPR008984">
    <property type="entry name" value="SMAD_FHA_dom_sf"/>
</dbReference>
<feature type="compositionally biased region" description="Polar residues" evidence="1">
    <location>
        <begin position="489"/>
        <end position="499"/>
    </location>
</feature>
<dbReference type="STRING" id="69004.A0A182Q8H3"/>
<reference evidence="3" key="2">
    <citation type="submission" date="2020-05" db="UniProtKB">
        <authorList>
            <consortium name="EnsemblMetazoa"/>
        </authorList>
    </citation>
    <scope>IDENTIFICATION</scope>
    <source>
        <strain evidence="3">FAR1</strain>
    </source>
</reference>
<feature type="compositionally biased region" description="Low complexity" evidence="1">
    <location>
        <begin position="370"/>
        <end position="380"/>
    </location>
</feature>
<feature type="compositionally biased region" description="Polar residues" evidence="1">
    <location>
        <begin position="180"/>
        <end position="189"/>
    </location>
</feature>
<dbReference type="Pfam" id="PF00498">
    <property type="entry name" value="FHA"/>
    <property type="match status" value="1"/>
</dbReference>
<dbReference type="Pfam" id="PF13086">
    <property type="entry name" value="AAA_11"/>
    <property type="match status" value="1"/>
</dbReference>
<evidence type="ECO:0000313" key="3">
    <source>
        <dbReference type="EnsemblMetazoa" id="AFAF005166-PA"/>
    </source>
</evidence>
<dbReference type="GO" id="GO:0016787">
    <property type="term" value="F:hydrolase activity"/>
    <property type="evidence" value="ECO:0007669"/>
    <property type="project" value="UniProtKB-KW"/>
</dbReference>
<dbReference type="PANTHER" id="PTHR10887:SF495">
    <property type="entry name" value="HELICASE SENATAXIN ISOFORM X1-RELATED"/>
    <property type="match status" value="1"/>
</dbReference>
<dbReference type="InterPro" id="IPR041677">
    <property type="entry name" value="DNA2/NAM7_AAA_11"/>
</dbReference>
<feature type="region of interest" description="Disordered" evidence="1">
    <location>
        <begin position="170"/>
        <end position="189"/>
    </location>
</feature>
<dbReference type="GO" id="GO:0005694">
    <property type="term" value="C:chromosome"/>
    <property type="evidence" value="ECO:0007669"/>
    <property type="project" value="UniProtKB-ARBA"/>
</dbReference>
<feature type="region of interest" description="Disordered" evidence="1">
    <location>
        <begin position="356"/>
        <end position="381"/>
    </location>
</feature>
<dbReference type="GO" id="GO:0016604">
    <property type="term" value="C:nuclear body"/>
    <property type="evidence" value="ECO:0007669"/>
    <property type="project" value="TreeGrafter"/>
</dbReference>
<dbReference type="CDD" id="cd18808">
    <property type="entry name" value="SF1_C_Upf1"/>
    <property type="match status" value="1"/>
</dbReference>
<dbReference type="EnsemblMetazoa" id="AFAF005166-RA">
    <property type="protein sequence ID" value="AFAF005166-PA"/>
    <property type="gene ID" value="AFAF005166"/>
</dbReference>
<dbReference type="SUPFAM" id="SSF49879">
    <property type="entry name" value="SMAD/FHA domain"/>
    <property type="match status" value="1"/>
</dbReference>
<accession>A0A182Q8H3</accession>
<organism evidence="3 4">
    <name type="scientific">Anopheles farauti</name>
    <dbReference type="NCBI Taxonomy" id="69004"/>
    <lineage>
        <taxon>Eukaryota</taxon>
        <taxon>Metazoa</taxon>
        <taxon>Ecdysozoa</taxon>
        <taxon>Arthropoda</taxon>
        <taxon>Hexapoda</taxon>
        <taxon>Insecta</taxon>
        <taxon>Pterygota</taxon>
        <taxon>Neoptera</taxon>
        <taxon>Endopterygota</taxon>
        <taxon>Diptera</taxon>
        <taxon>Nematocera</taxon>
        <taxon>Culicoidea</taxon>
        <taxon>Culicidae</taxon>
        <taxon>Anophelinae</taxon>
        <taxon>Anopheles</taxon>
    </lineage>
</organism>
<name>A0A182Q8H3_9DIPT</name>
<dbReference type="GO" id="GO:0004386">
    <property type="term" value="F:helicase activity"/>
    <property type="evidence" value="ECO:0007669"/>
    <property type="project" value="UniProtKB-KW"/>
</dbReference>
<dbReference type="InterPro" id="IPR047187">
    <property type="entry name" value="SF1_C_Upf1"/>
</dbReference>
<dbReference type="Gene3D" id="3.40.50.300">
    <property type="entry name" value="P-loop containing nucleotide triphosphate hydrolases"/>
    <property type="match status" value="2"/>
</dbReference>
<dbReference type="Proteomes" id="UP000075886">
    <property type="component" value="Unassembled WGS sequence"/>
</dbReference>
<keyword evidence="4" id="KW-1185">Reference proteome</keyword>
<dbReference type="GO" id="GO:0006369">
    <property type="term" value="P:termination of RNA polymerase II transcription"/>
    <property type="evidence" value="ECO:0007669"/>
    <property type="project" value="TreeGrafter"/>
</dbReference>
<sequence>MLYCSGKMGSHTETTARSSGWFLSRIYHNEYKIIRIPKEGQLTLGTGKNANFMFCPIKYSNVSPEHCSLQMINGKPTVTDCQSQKGTYVEYFRFDMFAPGQSVLEEGNRVGFGITPCEIPQYYKSHEDQLLYRVCREISVDEAIVVSDDEETEKEVDDVKPTVLLIKQEPLDTSADKTETTPGSSVTNHTSLCVSIPEELLQKSSFEEEYDQYLNGCHTSQGYESDTEQSSSYTNNEVIVVSDDEYTDQHYSQMVLEELKQELDDGEQILPETVEEDESALGWAYKLKPDADATISDRITCDPKPADTLSKDQKEQRKNQLLEIAEKQKHQKGQQTHAVTATSITKPKVKFTPTNRGAFLIDPIPPPSSRMPTTSRPTPTDESIICTQSTMLEQLPTFDKDEVIDMRPKKLTFQSVARVSNVDRSMPASGSGVHKVPSQSRPVAKPEAVVPQQTSSSTKTALQSQATCASKSSGEPRKEAPQKVVPPTKTDTVSSTVQPSMPKKPPCEGPLKSILKKCDGDQFRATFKKHVLFAENLNQTKVVSRYLPQITSTDTPPEPVNVQQQSLQRELDVLSEVLEWRPALLLDTITELSSTGSSGPFVAEGRMLQKVENYDTYEQFRAIHLPFLMRELWTDLKMNTRNDVSCFMLENVHIDPYNHPKLCKITCDVFVRPTGKEQFPTFDFGILEYYSSLHLLHRVFALIRHHSRGSSPSSFGTKSNKSQSMQLYHFTMFAAEREYEGLRTGTAFTFRPITRIHLNLRRCNALTMLEHSPLLPNILSPAINQSIVLEIAKMADSGTRNRIEEHLPVGSLNPGQLDVVAAVVNECCYWEKPTISIIQGPPGTGKSRVISHLVLELLKGTYPKPYDRMKVLVCASSNTAVDVIVKNLLKLQQRMAEENRFKLVRTGTRNKVDAECIPVFIDKLVQDEVTRENQHSMPLTDPSLVSTYEREKIVLEKRIKVSIAEIEKGSNVNLDHLNEMKRKYQNLEELLHPGSTSTGRKGQENAVRARILKQADIVCTTLGSCSTLGLHCSNLTFGVCVIDEATQCTELCTLLPLQYGVKKMVLVGDINQLPATVLDQQSVEAGFRTSLFSRLYQSYIGSSDEHVGLNLLKTQYRMHPEICHWPNLYFYSAQLRNASCTEMMRKQIPLQPYMVISLSYNQELTQAHHEIYNRDEIQFVVGLMKEVVKCCDKQATFAIITPYARHKEELGNSLRNFRLPQVEVHSIDSVQGKEYDVVIISLARSNGAGFLNNPERINVAITRAKQCLVLCGNFASLQHKPVWSALLKDAETRRMFFHLEEHDPAEDGHTMVKNIMERLRRKE</sequence>
<dbReference type="PROSITE" id="PS50006">
    <property type="entry name" value="FHA_DOMAIN"/>
    <property type="match status" value="1"/>
</dbReference>
<dbReference type="EMBL" id="AXCN02002333">
    <property type="status" value="NOT_ANNOTATED_CDS"/>
    <property type="molecule type" value="Genomic_DNA"/>
</dbReference>
<evidence type="ECO:0000256" key="1">
    <source>
        <dbReference type="SAM" id="MobiDB-lite"/>
    </source>
</evidence>
<protein>
    <recommendedName>
        <fullName evidence="2">FHA domain-containing protein</fullName>
    </recommendedName>
</protein>
<dbReference type="Gene3D" id="2.60.200.20">
    <property type="match status" value="1"/>
</dbReference>
<feature type="compositionally biased region" description="Polar residues" evidence="1">
    <location>
        <begin position="451"/>
        <end position="473"/>
    </location>
</feature>
<dbReference type="CDD" id="cd18042">
    <property type="entry name" value="DEXXQc_SETX"/>
    <property type="match status" value="1"/>
</dbReference>
<reference evidence="4" key="1">
    <citation type="submission" date="2014-01" db="EMBL/GenBank/DDBJ databases">
        <title>The Genome Sequence of Anopheles farauti FAR1 (V2).</title>
        <authorList>
            <consortium name="The Broad Institute Genomics Platform"/>
            <person name="Neafsey D.E."/>
            <person name="Besansky N."/>
            <person name="Howell P."/>
            <person name="Walton C."/>
            <person name="Young S.K."/>
            <person name="Zeng Q."/>
            <person name="Gargeya S."/>
            <person name="Fitzgerald M."/>
            <person name="Haas B."/>
            <person name="Abouelleil A."/>
            <person name="Allen A.W."/>
            <person name="Alvarado L."/>
            <person name="Arachchi H.M."/>
            <person name="Berlin A.M."/>
            <person name="Chapman S.B."/>
            <person name="Gainer-Dewar J."/>
            <person name="Goldberg J."/>
            <person name="Griggs A."/>
            <person name="Gujja S."/>
            <person name="Hansen M."/>
            <person name="Howarth C."/>
            <person name="Imamovic A."/>
            <person name="Ireland A."/>
            <person name="Larimer J."/>
            <person name="McCowan C."/>
            <person name="Murphy C."/>
            <person name="Pearson M."/>
            <person name="Poon T.W."/>
            <person name="Priest M."/>
            <person name="Roberts A."/>
            <person name="Saif S."/>
            <person name="Shea T."/>
            <person name="Sisk P."/>
            <person name="Sykes S."/>
            <person name="Wortman J."/>
            <person name="Nusbaum C."/>
            <person name="Birren B."/>
        </authorList>
    </citation>
    <scope>NUCLEOTIDE SEQUENCE [LARGE SCALE GENOMIC DNA]</scope>
    <source>
        <strain evidence="4">FAR1</strain>
    </source>
</reference>
<proteinExistence type="predicted"/>
<dbReference type="InterPro" id="IPR027417">
    <property type="entry name" value="P-loop_NTPase"/>
</dbReference>
<dbReference type="GO" id="GO:0001147">
    <property type="term" value="F:transcription termination site sequence-specific DNA binding"/>
    <property type="evidence" value="ECO:0007669"/>
    <property type="project" value="TreeGrafter"/>
</dbReference>
<feature type="compositionally biased region" description="Basic and acidic residues" evidence="1">
    <location>
        <begin position="299"/>
        <end position="316"/>
    </location>
</feature>
<evidence type="ECO:0000313" key="4">
    <source>
        <dbReference type="Proteomes" id="UP000075886"/>
    </source>
</evidence>
<evidence type="ECO:0000259" key="2">
    <source>
        <dbReference type="PROSITE" id="PS50006"/>
    </source>
</evidence>
<feature type="region of interest" description="Disordered" evidence="1">
    <location>
        <begin position="296"/>
        <end position="316"/>
    </location>
</feature>
<dbReference type="PANTHER" id="PTHR10887">
    <property type="entry name" value="DNA2/NAM7 HELICASE FAMILY"/>
    <property type="match status" value="1"/>
</dbReference>
<feature type="region of interest" description="Disordered" evidence="1">
    <location>
        <begin position="424"/>
        <end position="508"/>
    </location>
</feature>